<keyword evidence="3" id="KW-1185">Reference proteome</keyword>
<feature type="region of interest" description="Disordered" evidence="1">
    <location>
        <begin position="1"/>
        <end position="21"/>
    </location>
</feature>
<dbReference type="Proteomes" id="UP000067626">
    <property type="component" value="Chromosome"/>
</dbReference>
<proteinExistence type="predicted"/>
<dbReference type="EMBL" id="CP012159">
    <property type="protein sequence ID" value="AKT35937.1"/>
    <property type="molecule type" value="Genomic_DNA"/>
</dbReference>
<name>A0A0K1E5G4_CHOCO</name>
<protein>
    <submittedName>
        <fullName evidence="2">Uncharacterized protein</fullName>
    </submittedName>
</protein>
<evidence type="ECO:0000313" key="2">
    <source>
        <dbReference type="EMBL" id="AKT35937.1"/>
    </source>
</evidence>
<reference evidence="2 3" key="1">
    <citation type="submission" date="2015-07" db="EMBL/GenBank/DDBJ databases">
        <title>Genome analysis of myxobacterium Chondromyces crocatus Cm c5 reveals a high potential for natural compound synthesis and the genetic basis for the loss of fruiting body formation.</title>
        <authorList>
            <person name="Zaburannyi N."/>
            <person name="Bunk B."/>
            <person name="Maier J."/>
            <person name="Overmann J."/>
            <person name="Mueller R."/>
        </authorList>
    </citation>
    <scope>NUCLEOTIDE SEQUENCE [LARGE SCALE GENOMIC DNA]</scope>
    <source>
        <strain evidence="2 3">Cm c5</strain>
    </source>
</reference>
<evidence type="ECO:0000256" key="1">
    <source>
        <dbReference type="SAM" id="MobiDB-lite"/>
    </source>
</evidence>
<dbReference type="STRING" id="52.CMC5_000490"/>
<dbReference type="AlphaFoldDB" id="A0A0K1E5G4"/>
<gene>
    <name evidence="2" type="ORF">CMC5_000490</name>
</gene>
<feature type="region of interest" description="Disordered" evidence="1">
    <location>
        <begin position="45"/>
        <end position="64"/>
    </location>
</feature>
<dbReference type="KEGG" id="ccro:CMC5_000490"/>
<evidence type="ECO:0000313" key="3">
    <source>
        <dbReference type="Proteomes" id="UP000067626"/>
    </source>
</evidence>
<sequence length="64" mass="6908">MNGASPHTLGPLRAPGSPSSIAGSWFVLQTKAKTLPRTEREACRLTKTGGQRNDGFMLSQQRLP</sequence>
<accession>A0A0K1E5G4</accession>
<organism evidence="2 3">
    <name type="scientific">Chondromyces crocatus</name>
    <dbReference type="NCBI Taxonomy" id="52"/>
    <lineage>
        <taxon>Bacteria</taxon>
        <taxon>Pseudomonadati</taxon>
        <taxon>Myxococcota</taxon>
        <taxon>Polyangia</taxon>
        <taxon>Polyangiales</taxon>
        <taxon>Polyangiaceae</taxon>
        <taxon>Chondromyces</taxon>
    </lineage>
</organism>